<evidence type="ECO:0000256" key="1">
    <source>
        <dbReference type="SAM" id="MobiDB-lite"/>
    </source>
</evidence>
<proteinExistence type="predicted"/>
<organism evidence="2 3">
    <name type="scientific">Rhipicephalus microplus</name>
    <name type="common">Cattle tick</name>
    <name type="synonym">Boophilus microplus</name>
    <dbReference type="NCBI Taxonomy" id="6941"/>
    <lineage>
        <taxon>Eukaryota</taxon>
        <taxon>Metazoa</taxon>
        <taxon>Ecdysozoa</taxon>
        <taxon>Arthropoda</taxon>
        <taxon>Chelicerata</taxon>
        <taxon>Arachnida</taxon>
        <taxon>Acari</taxon>
        <taxon>Parasitiformes</taxon>
        <taxon>Ixodida</taxon>
        <taxon>Ixodoidea</taxon>
        <taxon>Ixodidae</taxon>
        <taxon>Rhipicephalinae</taxon>
        <taxon>Rhipicephalus</taxon>
        <taxon>Boophilus</taxon>
    </lineage>
</organism>
<keyword evidence="3" id="KW-1185">Reference proteome</keyword>
<dbReference type="Proteomes" id="UP000821866">
    <property type="component" value="Unassembled WGS sequence"/>
</dbReference>
<feature type="region of interest" description="Disordered" evidence="1">
    <location>
        <begin position="107"/>
        <end position="163"/>
    </location>
</feature>
<evidence type="ECO:0000313" key="2">
    <source>
        <dbReference type="EMBL" id="KAH8026796.1"/>
    </source>
</evidence>
<accession>A0A9J6DXS0</accession>
<sequence length="365" mass="40497">MSGRRVAERPTCLRARRHIVATRRFHRLHLDIVEARRTARQSSAGSSRMRLVDTCALSVWRDAGRMLRARTYCDSCGVRKCHLDAQCAVLVSSLKGRTANDMILPEPTPQFVAHRPPRSPSPRTGDRRRQASPCRLEPVRGSRRTSAASTASVEADDDDSCSDCSVASVTGGGRGRAGVVFELAVEDAFRNPWHWSVAPVPVRPRLPPATPPPRPIRRARTVQDRAWVAPAAPPWWWPPSPQTYRVSIGEAGEDDPGFYLRSVDPAQSKLRAATLAREKNGCVLASLPHTRRADVARAPRSPHFSKYAQPTNRPISTRGAWTPPAARLQMLFHAALDDNFLFMVPKDCGSRRIVRPSLLIRVGSR</sequence>
<comment type="caution">
    <text evidence="2">The sequence shown here is derived from an EMBL/GenBank/DDBJ whole genome shotgun (WGS) entry which is preliminary data.</text>
</comment>
<evidence type="ECO:0000313" key="3">
    <source>
        <dbReference type="Proteomes" id="UP000821866"/>
    </source>
</evidence>
<protein>
    <submittedName>
        <fullName evidence="2">Uncharacterized protein</fullName>
    </submittedName>
</protein>
<reference evidence="2" key="2">
    <citation type="submission" date="2021-09" db="EMBL/GenBank/DDBJ databases">
        <authorList>
            <person name="Jia N."/>
            <person name="Wang J."/>
            <person name="Shi W."/>
            <person name="Du L."/>
            <person name="Sun Y."/>
            <person name="Zhan W."/>
            <person name="Jiang J."/>
            <person name="Wang Q."/>
            <person name="Zhang B."/>
            <person name="Ji P."/>
            <person name="Sakyi L.B."/>
            <person name="Cui X."/>
            <person name="Yuan T."/>
            <person name="Jiang B."/>
            <person name="Yang W."/>
            <person name="Lam T.T.-Y."/>
            <person name="Chang Q."/>
            <person name="Ding S."/>
            <person name="Wang X."/>
            <person name="Zhu J."/>
            <person name="Ruan X."/>
            <person name="Zhao L."/>
            <person name="Wei J."/>
            <person name="Que T."/>
            <person name="Du C."/>
            <person name="Cheng J."/>
            <person name="Dai P."/>
            <person name="Han X."/>
            <person name="Huang E."/>
            <person name="Gao Y."/>
            <person name="Liu J."/>
            <person name="Shao H."/>
            <person name="Ye R."/>
            <person name="Li L."/>
            <person name="Wei W."/>
            <person name="Wang X."/>
            <person name="Wang C."/>
            <person name="Huo Q."/>
            <person name="Li W."/>
            <person name="Guo W."/>
            <person name="Chen H."/>
            <person name="Chen S."/>
            <person name="Zhou L."/>
            <person name="Zhou L."/>
            <person name="Ni X."/>
            <person name="Tian J."/>
            <person name="Zhou Y."/>
            <person name="Sheng Y."/>
            <person name="Liu T."/>
            <person name="Pan Y."/>
            <person name="Xia L."/>
            <person name="Li J."/>
            <person name="Zhao F."/>
            <person name="Cao W."/>
        </authorList>
    </citation>
    <scope>NUCLEOTIDE SEQUENCE</scope>
    <source>
        <strain evidence="2">Rmic-2018</strain>
        <tissue evidence="2">Larvae</tissue>
    </source>
</reference>
<name>A0A9J6DXS0_RHIMP</name>
<dbReference type="EMBL" id="JABSTU010000007">
    <property type="protein sequence ID" value="KAH8026796.1"/>
    <property type="molecule type" value="Genomic_DNA"/>
</dbReference>
<gene>
    <name evidence="2" type="ORF">HPB51_024911</name>
</gene>
<dbReference type="AlphaFoldDB" id="A0A9J6DXS0"/>
<reference evidence="2" key="1">
    <citation type="journal article" date="2020" name="Cell">
        <title>Large-Scale Comparative Analyses of Tick Genomes Elucidate Their Genetic Diversity and Vector Capacities.</title>
        <authorList>
            <consortium name="Tick Genome and Microbiome Consortium (TIGMIC)"/>
            <person name="Jia N."/>
            <person name="Wang J."/>
            <person name="Shi W."/>
            <person name="Du L."/>
            <person name="Sun Y."/>
            <person name="Zhan W."/>
            <person name="Jiang J.F."/>
            <person name="Wang Q."/>
            <person name="Zhang B."/>
            <person name="Ji P."/>
            <person name="Bell-Sakyi L."/>
            <person name="Cui X.M."/>
            <person name="Yuan T.T."/>
            <person name="Jiang B.G."/>
            <person name="Yang W.F."/>
            <person name="Lam T.T."/>
            <person name="Chang Q.C."/>
            <person name="Ding S.J."/>
            <person name="Wang X.J."/>
            <person name="Zhu J.G."/>
            <person name="Ruan X.D."/>
            <person name="Zhao L."/>
            <person name="Wei J.T."/>
            <person name="Ye R.Z."/>
            <person name="Que T.C."/>
            <person name="Du C.H."/>
            <person name="Zhou Y.H."/>
            <person name="Cheng J.X."/>
            <person name="Dai P.F."/>
            <person name="Guo W.B."/>
            <person name="Han X.H."/>
            <person name="Huang E.J."/>
            <person name="Li L.F."/>
            <person name="Wei W."/>
            <person name="Gao Y.C."/>
            <person name="Liu J.Z."/>
            <person name="Shao H.Z."/>
            <person name="Wang X."/>
            <person name="Wang C.C."/>
            <person name="Yang T.C."/>
            <person name="Huo Q.B."/>
            <person name="Li W."/>
            <person name="Chen H.Y."/>
            <person name="Chen S.E."/>
            <person name="Zhou L.G."/>
            <person name="Ni X.B."/>
            <person name="Tian J.H."/>
            <person name="Sheng Y."/>
            <person name="Liu T."/>
            <person name="Pan Y.S."/>
            <person name="Xia L.Y."/>
            <person name="Li J."/>
            <person name="Zhao F."/>
            <person name="Cao W.C."/>
        </authorList>
    </citation>
    <scope>NUCLEOTIDE SEQUENCE</scope>
    <source>
        <strain evidence="2">Rmic-2018</strain>
    </source>
</reference>